<dbReference type="AlphaFoldDB" id="A0A4C1XSX8"/>
<reference evidence="1 2" key="1">
    <citation type="journal article" date="2019" name="Commun. Biol.">
        <title>The bagworm genome reveals a unique fibroin gene that provides high tensile strength.</title>
        <authorList>
            <person name="Kono N."/>
            <person name="Nakamura H."/>
            <person name="Ohtoshi R."/>
            <person name="Tomita M."/>
            <person name="Numata K."/>
            <person name="Arakawa K."/>
        </authorList>
    </citation>
    <scope>NUCLEOTIDE SEQUENCE [LARGE SCALE GENOMIC DNA]</scope>
</reference>
<dbReference type="EMBL" id="BGZK01000949">
    <property type="protein sequence ID" value="GBP66153.1"/>
    <property type="molecule type" value="Genomic_DNA"/>
</dbReference>
<gene>
    <name evidence="1" type="ORF">EVAR_83933_1</name>
</gene>
<protein>
    <submittedName>
        <fullName evidence="1">Uncharacterized protein</fullName>
    </submittedName>
</protein>
<keyword evidence="2" id="KW-1185">Reference proteome</keyword>
<evidence type="ECO:0000313" key="2">
    <source>
        <dbReference type="Proteomes" id="UP000299102"/>
    </source>
</evidence>
<name>A0A4C1XSX8_EUMVA</name>
<sequence length="119" mass="13191">MANSHKFFGYMVPQPDNGRRGVKVPLPLLLGPNILSAKSATTSRYNIVLELPPRKPTLRISFIIASDYGFLWCVGKMMDRASMFRLVYCSTSFTSGGRSTTATGASISLQFIDDHVMRI</sequence>
<dbReference type="Proteomes" id="UP000299102">
    <property type="component" value="Unassembled WGS sequence"/>
</dbReference>
<evidence type="ECO:0000313" key="1">
    <source>
        <dbReference type="EMBL" id="GBP66153.1"/>
    </source>
</evidence>
<accession>A0A4C1XSX8</accession>
<proteinExistence type="predicted"/>
<comment type="caution">
    <text evidence="1">The sequence shown here is derived from an EMBL/GenBank/DDBJ whole genome shotgun (WGS) entry which is preliminary data.</text>
</comment>
<organism evidence="1 2">
    <name type="scientific">Eumeta variegata</name>
    <name type="common">Bagworm moth</name>
    <name type="synonym">Eumeta japonica</name>
    <dbReference type="NCBI Taxonomy" id="151549"/>
    <lineage>
        <taxon>Eukaryota</taxon>
        <taxon>Metazoa</taxon>
        <taxon>Ecdysozoa</taxon>
        <taxon>Arthropoda</taxon>
        <taxon>Hexapoda</taxon>
        <taxon>Insecta</taxon>
        <taxon>Pterygota</taxon>
        <taxon>Neoptera</taxon>
        <taxon>Endopterygota</taxon>
        <taxon>Lepidoptera</taxon>
        <taxon>Glossata</taxon>
        <taxon>Ditrysia</taxon>
        <taxon>Tineoidea</taxon>
        <taxon>Psychidae</taxon>
        <taxon>Oiketicinae</taxon>
        <taxon>Eumeta</taxon>
    </lineage>
</organism>